<name>A0A0A0HJN0_9RHOB</name>
<dbReference type="Gene3D" id="1.10.10.60">
    <property type="entry name" value="Homeodomain-like"/>
    <property type="match status" value="1"/>
</dbReference>
<dbReference type="Pfam" id="PF00072">
    <property type="entry name" value="Response_reg"/>
    <property type="match status" value="1"/>
</dbReference>
<dbReference type="Gene3D" id="1.10.8.60">
    <property type="match status" value="1"/>
</dbReference>
<evidence type="ECO:0000256" key="7">
    <source>
        <dbReference type="PROSITE-ProRule" id="PRU00169"/>
    </source>
</evidence>
<dbReference type="PATRIC" id="fig|1288298.3.peg.2695"/>
<dbReference type="PANTHER" id="PTHR32071">
    <property type="entry name" value="TRANSCRIPTIONAL REGULATORY PROTEIN"/>
    <property type="match status" value="1"/>
</dbReference>
<dbReference type="PROSITE" id="PS50045">
    <property type="entry name" value="SIGMA54_INTERACT_4"/>
    <property type="match status" value="1"/>
</dbReference>
<dbReference type="Proteomes" id="UP000030021">
    <property type="component" value="Unassembled WGS sequence"/>
</dbReference>
<dbReference type="CDD" id="cd00009">
    <property type="entry name" value="AAA"/>
    <property type="match status" value="1"/>
</dbReference>
<dbReference type="GO" id="GO:0005524">
    <property type="term" value="F:ATP binding"/>
    <property type="evidence" value="ECO:0007669"/>
    <property type="project" value="UniProtKB-KW"/>
</dbReference>
<dbReference type="InterPro" id="IPR002078">
    <property type="entry name" value="Sigma_54_int"/>
</dbReference>
<dbReference type="HOGENOM" id="CLU_000445_0_5_5"/>
<keyword evidence="4" id="KW-0902">Two-component regulatory system</keyword>
<dbReference type="Pfam" id="PF25601">
    <property type="entry name" value="AAA_lid_14"/>
    <property type="match status" value="1"/>
</dbReference>
<dbReference type="EMBL" id="AONH01000014">
    <property type="protein sequence ID" value="KGM87365.1"/>
    <property type="molecule type" value="Genomic_DNA"/>
</dbReference>
<dbReference type="InterPro" id="IPR011006">
    <property type="entry name" value="CheY-like_superfamily"/>
</dbReference>
<dbReference type="SUPFAM" id="SSF52172">
    <property type="entry name" value="CheY-like"/>
    <property type="match status" value="1"/>
</dbReference>
<protein>
    <submittedName>
        <fullName evidence="10">Response regulator</fullName>
    </submittedName>
</protein>
<proteinExistence type="predicted"/>
<dbReference type="PROSITE" id="PS50110">
    <property type="entry name" value="RESPONSE_REGULATORY"/>
    <property type="match status" value="1"/>
</dbReference>
<organism evidence="10 11">
    <name type="scientific">Roseovarius mucosus DSM 17069</name>
    <dbReference type="NCBI Taxonomy" id="1288298"/>
    <lineage>
        <taxon>Bacteria</taxon>
        <taxon>Pseudomonadati</taxon>
        <taxon>Pseudomonadota</taxon>
        <taxon>Alphaproteobacteria</taxon>
        <taxon>Rhodobacterales</taxon>
        <taxon>Roseobacteraceae</taxon>
        <taxon>Roseovarius</taxon>
    </lineage>
</organism>
<gene>
    <name evidence="10" type="ORF">rosmuc_02679</name>
</gene>
<evidence type="ECO:0000259" key="8">
    <source>
        <dbReference type="PROSITE" id="PS50045"/>
    </source>
</evidence>
<dbReference type="GO" id="GO:0000160">
    <property type="term" value="P:phosphorelay signal transduction system"/>
    <property type="evidence" value="ECO:0007669"/>
    <property type="project" value="UniProtKB-KW"/>
</dbReference>
<dbReference type="AlphaFoldDB" id="A0A0A0HJN0"/>
<dbReference type="InterPro" id="IPR058031">
    <property type="entry name" value="AAA_lid_NorR"/>
</dbReference>
<keyword evidence="3" id="KW-0067">ATP-binding</keyword>
<evidence type="ECO:0000259" key="9">
    <source>
        <dbReference type="PROSITE" id="PS50110"/>
    </source>
</evidence>
<evidence type="ECO:0000256" key="1">
    <source>
        <dbReference type="ARBA" id="ARBA00022553"/>
    </source>
</evidence>
<dbReference type="PANTHER" id="PTHR32071:SF57">
    <property type="entry name" value="C4-DICARBOXYLATE TRANSPORT TRANSCRIPTIONAL REGULATORY PROTEIN DCTD"/>
    <property type="match status" value="1"/>
</dbReference>
<evidence type="ECO:0000313" key="11">
    <source>
        <dbReference type="Proteomes" id="UP000030021"/>
    </source>
</evidence>
<dbReference type="OrthoDB" id="9802388at2"/>
<accession>A0A0A0HJN0</accession>
<dbReference type="InterPro" id="IPR027417">
    <property type="entry name" value="P-loop_NTPase"/>
</dbReference>
<comment type="caution">
    <text evidence="10">The sequence shown here is derived from an EMBL/GenBank/DDBJ whole genome shotgun (WGS) entry which is preliminary data.</text>
</comment>
<sequence>MTRARIWVVDDDDDHRIGLCDLMATTGYDAQGFDGARAALDQMDVDTPDLILSDLRMPGVDGIAFLEAVRGRAVDLPLILLTGHGDVGQAVKAIHLGAQDFLEKPYDADHLLSVVTRTLQAVHLRKENAALRASLDALKPRLLGETTAIDNIRKRIEKIAPLDVDVLLMGETGTGKDLTARILHQRGPRAAGPFVTINCAALREDNFDADLFGHLRSDGTYRSGRIVQADGGTLFLDQIEALPLSLQSRLLGVIQSCAVEVDGDTRPVDLRILAASAADLKDLIAQDRFRLDLFFRLAAVELTLPPLREISADIPLLFTHFVAEAAARYGLPEPEITFADRKALLRHHWPGNAHELRQLAQRRVIGLDTRAGGTGAAPVGTLKERVRQFETMEIARVLDRCKGNTARAAQELGIPRRTLNAKISASHLRGRGDAD</sequence>
<dbReference type="InterPro" id="IPR002197">
    <property type="entry name" value="HTH_Fis"/>
</dbReference>
<dbReference type="Pfam" id="PF00158">
    <property type="entry name" value="Sigma54_activat"/>
    <property type="match status" value="1"/>
</dbReference>
<evidence type="ECO:0000313" key="10">
    <source>
        <dbReference type="EMBL" id="KGM87365.1"/>
    </source>
</evidence>
<evidence type="ECO:0000256" key="2">
    <source>
        <dbReference type="ARBA" id="ARBA00022741"/>
    </source>
</evidence>
<dbReference type="SUPFAM" id="SSF52540">
    <property type="entry name" value="P-loop containing nucleoside triphosphate hydrolases"/>
    <property type="match status" value="1"/>
</dbReference>
<dbReference type="Pfam" id="PF02954">
    <property type="entry name" value="HTH_8"/>
    <property type="match status" value="1"/>
</dbReference>
<dbReference type="InterPro" id="IPR009057">
    <property type="entry name" value="Homeodomain-like_sf"/>
</dbReference>
<dbReference type="GO" id="GO:0043565">
    <property type="term" value="F:sequence-specific DNA binding"/>
    <property type="evidence" value="ECO:0007669"/>
    <property type="project" value="InterPro"/>
</dbReference>
<dbReference type="RefSeq" id="WP_037274361.1">
    <property type="nucleotide sequence ID" value="NZ_KN293981.1"/>
</dbReference>
<evidence type="ECO:0000256" key="4">
    <source>
        <dbReference type="ARBA" id="ARBA00023012"/>
    </source>
</evidence>
<dbReference type="SUPFAM" id="SSF46689">
    <property type="entry name" value="Homeodomain-like"/>
    <property type="match status" value="1"/>
</dbReference>
<keyword evidence="5" id="KW-0805">Transcription regulation</keyword>
<evidence type="ECO:0000256" key="6">
    <source>
        <dbReference type="ARBA" id="ARBA00023163"/>
    </source>
</evidence>
<dbReference type="Gene3D" id="3.40.50.2300">
    <property type="match status" value="1"/>
</dbReference>
<dbReference type="PRINTS" id="PR01590">
    <property type="entry name" value="HTHFIS"/>
</dbReference>
<dbReference type="InterPro" id="IPR001789">
    <property type="entry name" value="Sig_transdc_resp-reg_receiver"/>
</dbReference>
<keyword evidence="2" id="KW-0547">Nucleotide-binding</keyword>
<dbReference type="SMART" id="SM00382">
    <property type="entry name" value="AAA"/>
    <property type="match status" value="1"/>
</dbReference>
<dbReference type="InterPro" id="IPR003593">
    <property type="entry name" value="AAA+_ATPase"/>
</dbReference>
<feature type="domain" description="Response regulatory" evidence="9">
    <location>
        <begin position="5"/>
        <end position="119"/>
    </location>
</feature>
<feature type="domain" description="Sigma-54 factor interaction" evidence="8">
    <location>
        <begin position="142"/>
        <end position="365"/>
    </location>
</feature>
<keyword evidence="1 7" id="KW-0597">Phosphoprotein</keyword>
<dbReference type="FunFam" id="3.40.50.2300:FF:000018">
    <property type="entry name" value="DNA-binding transcriptional regulator NtrC"/>
    <property type="match status" value="1"/>
</dbReference>
<feature type="modified residue" description="4-aspartylphosphate" evidence="7">
    <location>
        <position position="54"/>
    </location>
</feature>
<evidence type="ECO:0000256" key="5">
    <source>
        <dbReference type="ARBA" id="ARBA00023015"/>
    </source>
</evidence>
<dbReference type="Gene3D" id="3.40.50.300">
    <property type="entry name" value="P-loop containing nucleotide triphosphate hydrolases"/>
    <property type="match status" value="1"/>
</dbReference>
<reference evidence="10 11" key="1">
    <citation type="submission" date="2013-01" db="EMBL/GenBank/DDBJ databases">
        <authorList>
            <person name="Fiebig A."/>
            <person name="Goeker M."/>
            <person name="Klenk H.-P.P."/>
        </authorList>
    </citation>
    <scope>NUCLEOTIDE SEQUENCE [LARGE SCALE GENOMIC DNA]</scope>
    <source>
        <strain evidence="10 11">DSM 17069</strain>
    </source>
</reference>
<dbReference type="eggNOG" id="COG2204">
    <property type="taxonomic scope" value="Bacteria"/>
</dbReference>
<dbReference type="SMART" id="SM00448">
    <property type="entry name" value="REC"/>
    <property type="match status" value="1"/>
</dbReference>
<dbReference type="GO" id="GO:0006355">
    <property type="term" value="P:regulation of DNA-templated transcription"/>
    <property type="evidence" value="ECO:0007669"/>
    <property type="project" value="InterPro"/>
</dbReference>
<evidence type="ECO:0000256" key="3">
    <source>
        <dbReference type="ARBA" id="ARBA00022840"/>
    </source>
</evidence>
<keyword evidence="6" id="KW-0804">Transcription</keyword>